<comment type="similarity">
    <text evidence="6">Belongs to the ThrE exporter (TC 2.A.79) family.</text>
</comment>
<keyword evidence="5 7" id="KW-0472">Membrane</keyword>
<reference evidence="10 11" key="1">
    <citation type="submission" date="2019-03" db="EMBL/GenBank/DDBJ databases">
        <title>Horizontal Gene Transfer Machinery in Histophilus somni.</title>
        <authorList>
            <person name="Mostafa Nazari M."/>
            <person name="Liljebjelke K."/>
        </authorList>
    </citation>
    <scope>NUCLEOTIDE SEQUENCE [LARGE SCALE GENOMIC DNA]</scope>
    <source>
        <strain evidence="10 11">UOC-EPH-KLM-04</strain>
    </source>
</reference>
<proteinExistence type="inferred from homology"/>
<feature type="transmembrane region" description="Helical" evidence="7">
    <location>
        <begin position="172"/>
        <end position="190"/>
    </location>
</feature>
<evidence type="ECO:0000256" key="7">
    <source>
        <dbReference type="SAM" id="Phobius"/>
    </source>
</evidence>
<evidence type="ECO:0000313" key="9">
    <source>
        <dbReference type="EMBL" id="QQF82540.1"/>
    </source>
</evidence>
<feature type="transmembrane region" description="Helical" evidence="7">
    <location>
        <begin position="145"/>
        <end position="160"/>
    </location>
</feature>
<feature type="domain" description="Threonine/serine exporter-like N-terminal" evidence="8">
    <location>
        <begin position="18"/>
        <end position="254"/>
    </location>
</feature>
<evidence type="ECO:0000259" key="8">
    <source>
        <dbReference type="Pfam" id="PF06738"/>
    </source>
</evidence>
<evidence type="ECO:0000313" key="10">
    <source>
        <dbReference type="EMBL" id="TEW27559.1"/>
    </source>
</evidence>
<evidence type="ECO:0000256" key="1">
    <source>
        <dbReference type="ARBA" id="ARBA00004651"/>
    </source>
</evidence>
<reference evidence="9 12" key="2">
    <citation type="submission" date="2020-12" db="EMBL/GenBank/DDBJ databases">
        <title>ASc-MMNZ-VFA-070.</title>
        <authorList>
            <person name="Schryvers A."/>
            <person name="Mostafa Nazari M."/>
            <person name="Farshchi Andisi V."/>
            <person name="Timsit E."/>
            <person name="Walter Morck D."/>
        </authorList>
    </citation>
    <scope>NUCLEOTIDE SEQUENCE [LARGE SCALE GENOMIC DNA]</scope>
    <source>
        <strain evidence="9 12">ASc-MMNZ-VFA-070</strain>
    </source>
</reference>
<keyword evidence="4 7" id="KW-1133">Transmembrane helix</keyword>
<evidence type="ECO:0000256" key="3">
    <source>
        <dbReference type="ARBA" id="ARBA00022692"/>
    </source>
</evidence>
<evidence type="ECO:0000313" key="12">
    <source>
        <dbReference type="Proteomes" id="UP000595373"/>
    </source>
</evidence>
<organism evidence="9 12">
    <name type="scientific">Histophilus somni</name>
    <name type="common">Haemophilus somnus</name>
    <dbReference type="NCBI Taxonomy" id="731"/>
    <lineage>
        <taxon>Bacteria</taxon>
        <taxon>Pseudomonadati</taxon>
        <taxon>Pseudomonadota</taxon>
        <taxon>Gammaproteobacteria</taxon>
        <taxon>Pasteurellales</taxon>
        <taxon>Pasteurellaceae</taxon>
        <taxon>Histophilus</taxon>
    </lineage>
</organism>
<sequence length="262" mass="28788">MNTTEDNSSFRQREITRTCAQVAQMLLQHGAESTLIVQMAQRLGFALGIDSVECALTPNAVIITTLYDHNCITTVRKNLDKGINMQVVTEVQRLVIMAEKGLYDLQQIRKKLDGIKPLKYNRFVVVTMIGLSCACFAHLSGGDIIVFLITFIASSIAMFIRQTLTLRHYNPLIVFAITAFVASMVAGLAVKYELGNDPQIALASSVLLLVPGFPLINSLADILKGHINMGIARWTLATVLTFGTCLGIVFALSFLHIADWGR</sequence>
<keyword evidence="2" id="KW-1003">Cell membrane</keyword>
<dbReference type="EMBL" id="SNRV01000037">
    <property type="protein sequence ID" value="TEW27559.1"/>
    <property type="molecule type" value="Genomic_DNA"/>
</dbReference>
<evidence type="ECO:0000256" key="5">
    <source>
        <dbReference type="ARBA" id="ARBA00023136"/>
    </source>
</evidence>
<protein>
    <submittedName>
        <fullName evidence="9 10">Threonine/serine exporter</fullName>
    </submittedName>
</protein>
<dbReference type="OrthoDB" id="9813917at2"/>
<evidence type="ECO:0000256" key="6">
    <source>
        <dbReference type="ARBA" id="ARBA00034125"/>
    </source>
</evidence>
<evidence type="ECO:0000256" key="2">
    <source>
        <dbReference type="ARBA" id="ARBA00022475"/>
    </source>
</evidence>
<name>A0A9Q6P377_HISSO</name>
<dbReference type="PANTHER" id="PTHR34390:SF2">
    <property type="entry name" value="SUCCINATE TRANSPORTER SUBUNIT YJJP-RELATED"/>
    <property type="match status" value="1"/>
</dbReference>
<dbReference type="GO" id="GO:0022857">
    <property type="term" value="F:transmembrane transporter activity"/>
    <property type="evidence" value="ECO:0007669"/>
    <property type="project" value="InterPro"/>
</dbReference>
<gene>
    <name evidence="10" type="ORF">E2R48_09630</name>
    <name evidence="9" type="ORF">JFL49_01040</name>
</gene>
<evidence type="ECO:0000256" key="4">
    <source>
        <dbReference type="ARBA" id="ARBA00022989"/>
    </source>
</evidence>
<dbReference type="RefSeq" id="WP_075293998.1">
    <property type="nucleotide sequence ID" value="NZ_CP018802.1"/>
</dbReference>
<dbReference type="GO" id="GO:0015744">
    <property type="term" value="P:succinate transport"/>
    <property type="evidence" value="ECO:0007669"/>
    <property type="project" value="TreeGrafter"/>
</dbReference>
<dbReference type="Pfam" id="PF06738">
    <property type="entry name" value="ThrE"/>
    <property type="match status" value="1"/>
</dbReference>
<dbReference type="AlphaFoldDB" id="A0A9Q6P377"/>
<evidence type="ECO:0000313" key="11">
    <source>
        <dbReference type="Proteomes" id="UP000297565"/>
    </source>
</evidence>
<accession>A0A9Q6P377</accession>
<dbReference type="Proteomes" id="UP000297565">
    <property type="component" value="Unassembled WGS sequence"/>
</dbReference>
<dbReference type="PANTHER" id="PTHR34390">
    <property type="entry name" value="UPF0442 PROTEIN YJJB-RELATED"/>
    <property type="match status" value="1"/>
</dbReference>
<dbReference type="InterPro" id="IPR010619">
    <property type="entry name" value="ThrE-like_N"/>
</dbReference>
<dbReference type="GO" id="GO:0005886">
    <property type="term" value="C:plasma membrane"/>
    <property type="evidence" value="ECO:0007669"/>
    <property type="project" value="UniProtKB-SubCell"/>
</dbReference>
<feature type="transmembrane region" description="Helical" evidence="7">
    <location>
        <begin position="120"/>
        <end position="139"/>
    </location>
</feature>
<dbReference type="EMBL" id="CP066558">
    <property type="protein sequence ID" value="QQF82540.1"/>
    <property type="molecule type" value="Genomic_DNA"/>
</dbReference>
<feature type="transmembrane region" description="Helical" evidence="7">
    <location>
        <begin position="235"/>
        <end position="258"/>
    </location>
</feature>
<dbReference type="Proteomes" id="UP000595373">
    <property type="component" value="Chromosome"/>
</dbReference>
<keyword evidence="3 7" id="KW-0812">Transmembrane</keyword>
<dbReference type="InterPro" id="IPR050539">
    <property type="entry name" value="ThrE_Dicarb/AminoAcid_Exp"/>
</dbReference>
<comment type="subcellular location">
    <subcellularLocation>
        <location evidence="1">Cell membrane</location>
        <topology evidence="1">Multi-pass membrane protein</topology>
    </subcellularLocation>
</comment>
<keyword evidence="12" id="KW-1185">Reference proteome</keyword>
<feature type="transmembrane region" description="Helical" evidence="7">
    <location>
        <begin position="202"/>
        <end position="223"/>
    </location>
</feature>